<dbReference type="PANTHER" id="PTHR47181:SF2">
    <property type="entry name" value="BRCA1 C TERMINUS DOMAIN CONTAINING PROTEIN, EXPRESSED"/>
    <property type="match status" value="1"/>
</dbReference>
<feature type="domain" description="BRCT" evidence="2">
    <location>
        <begin position="345"/>
        <end position="427"/>
    </location>
</feature>
<dbReference type="InterPro" id="IPR036420">
    <property type="entry name" value="BRCT_dom_sf"/>
</dbReference>
<protein>
    <recommendedName>
        <fullName evidence="2">BRCT domain-containing protein</fullName>
    </recommendedName>
</protein>
<feature type="region of interest" description="Disordered" evidence="1">
    <location>
        <begin position="1"/>
        <end position="21"/>
    </location>
</feature>
<dbReference type="SMART" id="SM00292">
    <property type="entry name" value="BRCT"/>
    <property type="match status" value="1"/>
</dbReference>
<dbReference type="Proteomes" id="UP000823775">
    <property type="component" value="Unassembled WGS sequence"/>
</dbReference>
<proteinExistence type="predicted"/>
<dbReference type="Gene3D" id="3.40.50.10190">
    <property type="entry name" value="BRCT domain"/>
    <property type="match status" value="1"/>
</dbReference>
<dbReference type="SUPFAM" id="SSF52113">
    <property type="entry name" value="BRCT domain"/>
    <property type="match status" value="1"/>
</dbReference>
<evidence type="ECO:0000259" key="2">
    <source>
        <dbReference type="PROSITE" id="PS50172"/>
    </source>
</evidence>
<organism evidence="3 4">
    <name type="scientific">Datura stramonium</name>
    <name type="common">Jimsonweed</name>
    <name type="synonym">Common thornapple</name>
    <dbReference type="NCBI Taxonomy" id="4076"/>
    <lineage>
        <taxon>Eukaryota</taxon>
        <taxon>Viridiplantae</taxon>
        <taxon>Streptophyta</taxon>
        <taxon>Embryophyta</taxon>
        <taxon>Tracheophyta</taxon>
        <taxon>Spermatophyta</taxon>
        <taxon>Magnoliopsida</taxon>
        <taxon>eudicotyledons</taxon>
        <taxon>Gunneridae</taxon>
        <taxon>Pentapetalae</taxon>
        <taxon>asterids</taxon>
        <taxon>lamiids</taxon>
        <taxon>Solanales</taxon>
        <taxon>Solanaceae</taxon>
        <taxon>Solanoideae</taxon>
        <taxon>Datureae</taxon>
        <taxon>Datura</taxon>
    </lineage>
</organism>
<evidence type="ECO:0000313" key="4">
    <source>
        <dbReference type="Proteomes" id="UP000823775"/>
    </source>
</evidence>
<dbReference type="Pfam" id="PF00533">
    <property type="entry name" value="BRCT"/>
    <property type="match status" value="1"/>
</dbReference>
<evidence type="ECO:0000256" key="1">
    <source>
        <dbReference type="SAM" id="MobiDB-lite"/>
    </source>
</evidence>
<dbReference type="PROSITE" id="PS50172">
    <property type="entry name" value="BRCT"/>
    <property type="match status" value="1"/>
</dbReference>
<reference evidence="3 4" key="1">
    <citation type="journal article" date="2021" name="BMC Genomics">
        <title>Datura genome reveals duplications of psychoactive alkaloid biosynthetic genes and high mutation rate following tissue culture.</title>
        <authorList>
            <person name="Rajewski A."/>
            <person name="Carter-House D."/>
            <person name="Stajich J."/>
            <person name="Litt A."/>
        </authorList>
    </citation>
    <scope>NUCLEOTIDE SEQUENCE [LARGE SCALE GENOMIC DNA]</scope>
    <source>
        <strain evidence="3">AR-01</strain>
    </source>
</reference>
<comment type="caution">
    <text evidence="3">The sequence shown here is derived from an EMBL/GenBank/DDBJ whole genome shotgun (WGS) entry which is preliminary data.</text>
</comment>
<dbReference type="CDD" id="cd17738">
    <property type="entry name" value="BRCT_TopBP1_rpt7"/>
    <property type="match status" value="1"/>
</dbReference>
<dbReference type="PANTHER" id="PTHR47181">
    <property type="entry name" value="BRCA1 C TERMINUS DOMAIN CONTAINING PROTEIN, EXPRESSED"/>
    <property type="match status" value="1"/>
</dbReference>
<keyword evidence="4" id="KW-1185">Reference proteome</keyword>
<evidence type="ECO:0000313" key="3">
    <source>
        <dbReference type="EMBL" id="MCD7459427.1"/>
    </source>
</evidence>
<name>A0ABS8SKQ8_DATST</name>
<accession>A0ABS8SKQ8</accession>
<gene>
    <name evidence="3" type="ORF">HAX54_040884</name>
</gene>
<sequence>MAKRMDYKLSKNPSPGNEKEDMLAELENAVGDTRSGSKPLKIKSLSKKTLGSGLSLCVRDTRNQKGAIFLNKTIPANDSAPSVSWGRKERDHQEVLSFARVEVPPADGAELSKETKKRKYLDSGKKDVKTAESIYDDAKTPKNKEYDELNVLTGEFSGAPQSGVKSTEKLAVNQLVNRTDAKDCAVAHDADNKNSEAQKTISGKKTRSDKATFTENDVDEKVTKVPKYLMKRCKTTNLAAKRAVISAKVAKRKKYKNDKKNVKTENEKGLAETGEPTVPALDHELNSMDVEKEIRPFIGGQSTSYNERAAGKSSPKCDKKKSLKADVANPRSLQVTRVGTEPRWFILSGHRLQRKEFQKFIKRLKGNVCGDSHQWSYQATHFIVPHPVRRTEKLFAAAASGRWILNYDYLTASNEAGRFLDEEKYEWHKKGLTEDLTIDLQAPRKWRLLRERTGHGAFYGMKIIIYADCIVPPLDTLKSAVKAGAGTILATSPPYTRFLNSGVDFAVVDDHAPL</sequence>
<feature type="compositionally biased region" description="Basic and acidic residues" evidence="1">
    <location>
        <begin position="258"/>
        <end position="270"/>
    </location>
</feature>
<dbReference type="InterPro" id="IPR001357">
    <property type="entry name" value="BRCT_dom"/>
</dbReference>
<dbReference type="InterPro" id="IPR044254">
    <property type="entry name" value="At4g02110-like"/>
</dbReference>
<dbReference type="EMBL" id="JACEIK010000583">
    <property type="protein sequence ID" value="MCD7459427.1"/>
    <property type="molecule type" value="Genomic_DNA"/>
</dbReference>
<feature type="region of interest" description="Disordered" evidence="1">
    <location>
        <begin position="256"/>
        <end position="277"/>
    </location>
</feature>